<name>A0AAE0P579_9PEZI</name>
<dbReference type="Proteomes" id="UP001285441">
    <property type="component" value="Unassembled WGS sequence"/>
</dbReference>
<dbReference type="EMBL" id="JAULSW010000001">
    <property type="protein sequence ID" value="KAK3393678.1"/>
    <property type="molecule type" value="Genomic_DNA"/>
</dbReference>
<proteinExistence type="predicted"/>
<evidence type="ECO:0000313" key="3">
    <source>
        <dbReference type="Proteomes" id="UP001285441"/>
    </source>
</evidence>
<reference evidence="2" key="2">
    <citation type="submission" date="2023-06" db="EMBL/GenBank/DDBJ databases">
        <authorList>
            <consortium name="Lawrence Berkeley National Laboratory"/>
            <person name="Haridas S."/>
            <person name="Hensen N."/>
            <person name="Bonometti L."/>
            <person name="Westerberg I."/>
            <person name="Brannstrom I.O."/>
            <person name="Guillou S."/>
            <person name="Cros-Aarteil S."/>
            <person name="Calhoun S."/>
            <person name="Kuo A."/>
            <person name="Mondo S."/>
            <person name="Pangilinan J."/>
            <person name="Riley R."/>
            <person name="LaButti K."/>
            <person name="Andreopoulos B."/>
            <person name="Lipzen A."/>
            <person name="Chen C."/>
            <person name="Yanf M."/>
            <person name="Daum C."/>
            <person name="Ng V."/>
            <person name="Clum A."/>
            <person name="Steindorff A."/>
            <person name="Ohm R."/>
            <person name="Martin F."/>
            <person name="Silar P."/>
            <person name="Natvig D."/>
            <person name="Lalanne C."/>
            <person name="Gautier V."/>
            <person name="Ament-velasquez S.L."/>
            <person name="Kruys A."/>
            <person name="Hutchinson M.I."/>
            <person name="Powell A.J."/>
            <person name="Barry K."/>
            <person name="Miller A.N."/>
            <person name="Grigoriev I.V."/>
            <person name="Debuchy R."/>
            <person name="Gladieux P."/>
            <person name="Thoren M.H."/>
            <person name="Johannesson H."/>
        </authorList>
    </citation>
    <scope>NUCLEOTIDE SEQUENCE</scope>
    <source>
        <strain evidence="2">CBS 232.78</strain>
    </source>
</reference>
<dbReference type="AlphaFoldDB" id="A0AAE0P579"/>
<feature type="signal peptide" evidence="1">
    <location>
        <begin position="1"/>
        <end position="18"/>
    </location>
</feature>
<keyword evidence="1" id="KW-0732">Signal</keyword>
<comment type="caution">
    <text evidence="2">The sequence shown here is derived from an EMBL/GenBank/DDBJ whole genome shotgun (WGS) entry which is preliminary data.</text>
</comment>
<gene>
    <name evidence="2" type="ORF">B0H63DRAFT_516850</name>
</gene>
<sequence length="290" mass="29273">MLLFILIITILANAGTLAAPAPSGHHTTRRRPVPTHDAHALWNIVQSIKRHAFSLDRITQPFVNFPDLDVHAAVDTTPTPSFTSTTTVFVAVPPPPSITTPSEAGGTVEVTIFMTPPTPSSPGPGTLQPTSTITVVVPAGGVPLTAATTITLLPSAAAAETSPAGTSLLSAGGTITATAPVITITDSAPIPVTAPAVASAPISTDTTFSGDLGRTVTISGVDTVTTVSAGATATAVQTWTSEVVIPGTLTTTPVASPSSFDVVVEMSTVLTTEVDASQAIVTVTITRLVS</sequence>
<accession>A0AAE0P579</accession>
<evidence type="ECO:0000256" key="1">
    <source>
        <dbReference type="SAM" id="SignalP"/>
    </source>
</evidence>
<evidence type="ECO:0000313" key="2">
    <source>
        <dbReference type="EMBL" id="KAK3393678.1"/>
    </source>
</evidence>
<protein>
    <submittedName>
        <fullName evidence="2">Uncharacterized protein</fullName>
    </submittedName>
</protein>
<feature type="chain" id="PRO_5042245369" evidence="1">
    <location>
        <begin position="19"/>
        <end position="290"/>
    </location>
</feature>
<organism evidence="2 3">
    <name type="scientific">Podospora didyma</name>
    <dbReference type="NCBI Taxonomy" id="330526"/>
    <lineage>
        <taxon>Eukaryota</taxon>
        <taxon>Fungi</taxon>
        <taxon>Dikarya</taxon>
        <taxon>Ascomycota</taxon>
        <taxon>Pezizomycotina</taxon>
        <taxon>Sordariomycetes</taxon>
        <taxon>Sordariomycetidae</taxon>
        <taxon>Sordariales</taxon>
        <taxon>Podosporaceae</taxon>
        <taxon>Podospora</taxon>
    </lineage>
</organism>
<keyword evidence="3" id="KW-1185">Reference proteome</keyword>
<reference evidence="2" key="1">
    <citation type="journal article" date="2023" name="Mol. Phylogenet. Evol.">
        <title>Genome-scale phylogeny and comparative genomics of the fungal order Sordariales.</title>
        <authorList>
            <person name="Hensen N."/>
            <person name="Bonometti L."/>
            <person name="Westerberg I."/>
            <person name="Brannstrom I.O."/>
            <person name="Guillou S."/>
            <person name="Cros-Aarteil S."/>
            <person name="Calhoun S."/>
            <person name="Haridas S."/>
            <person name="Kuo A."/>
            <person name="Mondo S."/>
            <person name="Pangilinan J."/>
            <person name="Riley R."/>
            <person name="LaButti K."/>
            <person name="Andreopoulos B."/>
            <person name="Lipzen A."/>
            <person name="Chen C."/>
            <person name="Yan M."/>
            <person name="Daum C."/>
            <person name="Ng V."/>
            <person name="Clum A."/>
            <person name="Steindorff A."/>
            <person name="Ohm R.A."/>
            <person name="Martin F."/>
            <person name="Silar P."/>
            <person name="Natvig D.O."/>
            <person name="Lalanne C."/>
            <person name="Gautier V."/>
            <person name="Ament-Velasquez S.L."/>
            <person name="Kruys A."/>
            <person name="Hutchinson M.I."/>
            <person name="Powell A.J."/>
            <person name="Barry K."/>
            <person name="Miller A.N."/>
            <person name="Grigoriev I.V."/>
            <person name="Debuchy R."/>
            <person name="Gladieux P."/>
            <person name="Hiltunen Thoren M."/>
            <person name="Johannesson H."/>
        </authorList>
    </citation>
    <scope>NUCLEOTIDE SEQUENCE</scope>
    <source>
        <strain evidence="2">CBS 232.78</strain>
    </source>
</reference>